<evidence type="ECO:0000313" key="1">
    <source>
        <dbReference type="EMBL" id="CAK9263476.1"/>
    </source>
</evidence>
<keyword evidence="2" id="KW-1185">Reference proteome</keyword>
<sequence length="75" mass="8794">MRAIRAWAGGMMMYKKNDMREKEREREGLSSPTQSINQASKLACKFSVRLRKNLELHISYFEILEMGSLLPGSWW</sequence>
<accession>A0ABP0WBE1</accession>
<dbReference type="Proteomes" id="UP001497444">
    <property type="component" value="Chromosome 15"/>
</dbReference>
<name>A0ABP0WBE1_9BRYO</name>
<reference evidence="1" key="1">
    <citation type="submission" date="2024-02" db="EMBL/GenBank/DDBJ databases">
        <authorList>
            <consortium name="ELIXIR-Norway"/>
            <consortium name="Elixir Norway"/>
        </authorList>
    </citation>
    <scope>NUCLEOTIDE SEQUENCE</scope>
</reference>
<gene>
    <name evidence="1" type="ORF">CSSPJE1EN1_LOCUS8954</name>
</gene>
<proteinExistence type="predicted"/>
<dbReference type="EMBL" id="OZ020110">
    <property type="protein sequence ID" value="CAK9263476.1"/>
    <property type="molecule type" value="Genomic_DNA"/>
</dbReference>
<evidence type="ECO:0000313" key="2">
    <source>
        <dbReference type="Proteomes" id="UP001497444"/>
    </source>
</evidence>
<protein>
    <submittedName>
        <fullName evidence="1">Uncharacterized protein</fullName>
    </submittedName>
</protein>
<organism evidence="1 2">
    <name type="scientific">Sphagnum jensenii</name>
    <dbReference type="NCBI Taxonomy" id="128206"/>
    <lineage>
        <taxon>Eukaryota</taxon>
        <taxon>Viridiplantae</taxon>
        <taxon>Streptophyta</taxon>
        <taxon>Embryophyta</taxon>
        <taxon>Bryophyta</taxon>
        <taxon>Sphagnophytina</taxon>
        <taxon>Sphagnopsida</taxon>
        <taxon>Sphagnales</taxon>
        <taxon>Sphagnaceae</taxon>
        <taxon>Sphagnum</taxon>
    </lineage>
</organism>